<evidence type="ECO:0000256" key="1">
    <source>
        <dbReference type="ARBA" id="ARBA00022737"/>
    </source>
</evidence>
<evidence type="ECO:0000313" key="4">
    <source>
        <dbReference type="EMBL" id="GGI16061.1"/>
    </source>
</evidence>
<dbReference type="Pfam" id="PF12796">
    <property type="entry name" value="Ank_2"/>
    <property type="match status" value="1"/>
</dbReference>
<feature type="repeat" description="ANK" evidence="3">
    <location>
        <begin position="113"/>
        <end position="139"/>
    </location>
</feature>
<sequence length="139" mass="15146">MYKKNIVIGVITLLLIVLTGCSGERPSTFNGDKNKDQQNEVKKDNQNSVEALMDAISNGDSKKVKELLSKDADPNKKDDLGNTPLIISVQYGEVEITKLLVEAGADPNIQDDLGITPLAMAIENDNKEIVELLKEHGAK</sequence>
<evidence type="ECO:0000313" key="5">
    <source>
        <dbReference type="Proteomes" id="UP000626244"/>
    </source>
</evidence>
<comment type="caution">
    <text evidence="4">The sequence shown here is derived from an EMBL/GenBank/DDBJ whole genome shotgun (WGS) entry which is preliminary data.</text>
</comment>
<reference evidence="5" key="1">
    <citation type="journal article" date="2019" name="Int. J. Syst. Evol. Microbiol.">
        <title>The Global Catalogue of Microorganisms (GCM) 10K type strain sequencing project: providing services to taxonomists for standard genome sequencing and annotation.</title>
        <authorList>
            <consortium name="The Broad Institute Genomics Platform"/>
            <consortium name="The Broad Institute Genome Sequencing Center for Infectious Disease"/>
            <person name="Wu L."/>
            <person name="Ma J."/>
        </authorList>
    </citation>
    <scope>NUCLEOTIDE SEQUENCE [LARGE SCALE GENOMIC DNA]</scope>
    <source>
        <strain evidence="5">CGMCC 1.14993</strain>
    </source>
</reference>
<feature type="repeat" description="ANK" evidence="3">
    <location>
        <begin position="80"/>
        <end position="112"/>
    </location>
</feature>
<evidence type="ECO:0008006" key="6">
    <source>
        <dbReference type="Google" id="ProtNLM"/>
    </source>
</evidence>
<dbReference type="PROSITE" id="PS50088">
    <property type="entry name" value="ANK_REPEAT"/>
    <property type="match status" value="2"/>
</dbReference>
<dbReference type="PROSITE" id="PS50297">
    <property type="entry name" value="ANK_REP_REGION"/>
    <property type="match status" value="2"/>
</dbReference>
<accession>A0A8J3AT01</accession>
<organism evidence="4 5">
    <name type="scientific">Gottfriedia solisilvae</name>
    <dbReference type="NCBI Taxonomy" id="1516104"/>
    <lineage>
        <taxon>Bacteria</taxon>
        <taxon>Bacillati</taxon>
        <taxon>Bacillota</taxon>
        <taxon>Bacilli</taxon>
        <taxon>Bacillales</taxon>
        <taxon>Bacillaceae</taxon>
        <taxon>Gottfriedia</taxon>
    </lineage>
</organism>
<evidence type="ECO:0000256" key="3">
    <source>
        <dbReference type="PROSITE-ProRule" id="PRU00023"/>
    </source>
</evidence>
<dbReference type="OrthoDB" id="9812708at2"/>
<dbReference type="EMBL" id="BMHB01000002">
    <property type="protein sequence ID" value="GGI16061.1"/>
    <property type="molecule type" value="Genomic_DNA"/>
</dbReference>
<name>A0A8J3AT01_9BACI</name>
<keyword evidence="1" id="KW-0677">Repeat</keyword>
<dbReference type="InterPro" id="IPR002110">
    <property type="entry name" value="Ankyrin_rpt"/>
</dbReference>
<dbReference type="RefSeq" id="WP_158093272.1">
    <property type="nucleotide sequence ID" value="NZ_BMHB01000002.1"/>
</dbReference>
<proteinExistence type="predicted"/>
<dbReference type="AlphaFoldDB" id="A0A8J3AT01"/>
<keyword evidence="2 3" id="KW-0040">ANK repeat</keyword>
<dbReference type="SMART" id="SM00248">
    <property type="entry name" value="ANK"/>
    <property type="match status" value="3"/>
</dbReference>
<protein>
    <recommendedName>
        <fullName evidence="6">Ankyrin repeat domain-containing protein</fullName>
    </recommendedName>
</protein>
<keyword evidence="5" id="KW-1185">Reference proteome</keyword>
<dbReference type="Proteomes" id="UP000626244">
    <property type="component" value="Unassembled WGS sequence"/>
</dbReference>
<dbReference type="PROSITE" id="PS51257">
    <property type="entry name" value="PROKAR_LIPOPROTEIN"/>
    <property type="match status" value="1"/>
</dbReference>
<dbReference type="PANTHER" id="PTHR24171">
    <property type="entry name" value="ANKYRIN REPEAT DOMAIN-CONTAINING PROTEIN 39-RELATED"/>
    <property type="match status" value="1"/>
</dbReference>
<gene>
    <name evidence="4" type="ORF">GCM10007380_31080</name>
</gene>
<dbReference type="InterPro" id="IPR036770">
    <property type="entry name" value="Ankyrin_rpt-contain_sf"/>
</dbReference>
<dbReference type="SUPFAM" id="SSF48403">
    <property type="entry name" value="Ankyrin repeat"/>
    <property type="match status" value="1"/>
</dbReference>
<dbReference type="Gene3D" id="1.25.40.20">
    <property type="entry name" value="Ankyrin repeat-containing domain"/>
    <property type="match status" value="1"/>
</dbReference>
<evidence type="ECO:0000256" key="2">
    <source>
        <dbReference type="ARBA" id="ARBA00023043"/>
    </source>
</evidence>